<accession>A0ABN7LIG0</accession>
<name>A0ABN7LIG0_9BACT</name>
<dbReference type="Proteomes" id="UP000675880">
    <property type="component" value="Unassembled WGS sequence"/>
</dbReference>
<reference evidence="7 8" key="1">
    <citation type="submission" date="2021-02" db="EMBL/GenBank/DDBJ databases">
        <authorList>
            <person name="Han P."/>
        </authorList>
    </citation>
    <scope>NUCLEOTIDE SEQUENCE [LARGE SCALE GENOMIC DNA]</scope>
    <source>
        <strain evidence="7">Candidatus Nitrospira sp. ZN2</strain>
    </source>
</reference>
<dbReference type="RefSeq" id="WP_213042322.1">
    <property type="nucleotide sequence ID" value="NZ_CAJNBJ010000016.1"/>
</dbReference>
<protein>
    <submittedName>
        <fullName evidence="7">Endotoxin_N domain-containing protein</fullName>
    </submittedName>
</protein>
<dbReference type="InterPro" id="IPR036716">
    <property type="entry name" value="Pest_crys_N_sf"/>
</dbReference>
<feature type="compositionally biased region" description="Basic residues" evidence="5">
    <location>
        <begin position="478"/>
        <end position="493"/>
    </location>
</feature>
<sequence>MSTVLQPPTQSAPAPTDINDWNNTAMNVIASALGMVPEVGSLLSGLVYILWPSDQEDVWDEIKDQVQALVQQDLTQLVENLEAQTLKGLKGSIQDYQDAITTKDPSNISQNWTSAKLNFVQQMPQFQTQGYEVALLPYYAQAVNLYLALLRDGVLHGTDWGWTDADVAVATKEMNQFIQDACQWVDTTFGREYGRRTSEFGAAQDAYVQFCNSGNDPINYSLGYHYNVTAWNDQNNFLTWMTLKVLDFRNLWPFCTSGQADAVLHREIYSAVCGSSDYSPIPVRPWWRLNPPAPIQPLSTIEVFAGDRIDGVRLAYPPGGGPGGQTQVVGGALTGDTHATLAIGANPLVAVSVSFGDIVGALQFDFLDGTFRNIGRDNPPSKHTWYLPAPHGEIISSIYIHGTSEFYQSADLIIIGYQYQQKTTADLTALRHLYIVSPSEIDLPHLAARCVTKPVSIETLTETAKREGWDTQRQQYRAARKPRASAAKASRRS</sequence>
<dbReference type="InterPro" id="IPR005639">
    <property type="entry name" value="Pest_crys_dom_I"/>
</dbReference>
<evidence type="ECO:0000313" key="7">
    <source>
        <dbReference type="EMBL" id="CAE6749808.1"/>
    </source>
</evidence>
<keyword evidence="2" id="KW-0800">Toxin</keyword>
<dbReference type="SUPFAM" id="SSF56849">
    <property type="entry name" value="delta-Endotoxin (insectocide), N-terminal domain"/>
    <property type="match status" value="1"/>
</dbReference>
<feature type="region of interest" description="Disordered" evidence="5">
    <location>
        <begin position="466"/>
        <end position="493"/>
    </location>
</feature>
<proteinExistence type="inferred from homology"/>
<keyword evidence="8" id="KW-1185">Reference proteome</keyword>
<dbReference type="PANTHER" id="PTHR37003">
    <property type="entry name" value="ENDOTOXIN_N DOMAIN-CONTAINING PROTEIN-RELATED"/>
    <property type="match status" value="1"/>
</dbReference>
<dbReference type="Pfam" id="PF03945">
    <property type="entry name" value="Endotoxin_N"/>
    <property type="match status" value="1"/>
</dbReference>
<dbReference type="Gene3D" id="1.20.190.10">
    <property type="entry name" value="Pesticidal crystal protein, N-terminal domain"/>
    <property type="match status" value="1"/>
</dbReference>
<keyword evidence="4" id="KW-0843">Virulence</keyword>
<evidence type="ECO:0000313" key="8">
    <source>
        <dbReference type="Proteomes" id="UP000675880"/>
    </source>
</evidence>
<evidence type="ECO:0000256" key="4">
    <source>
        <dbReference type="ARBA" id="ARBA00023026"/>
    </source>
</evidence>
<evidence type="ECO:0000256" key="1">
    <source>
        <dbReference type="ARBA" id="ARBA00007819"/>
    </source>
</evidence>
<feature type="domain" description="Pesticidal crystal protein" evidence="6">
    <location>
        <begin position="28"/>
        <end position="252"/>
    </location>
</feature>
<keyword evidence="3" id="KW-0749">Sporulation</keyword>
<organism evidence="7 8">
    <name type="scientific">Nitrospira defluvii</name>
    <dbReference type="NCBI Taxonomy" id="330214"/>
    <lineage>
        <taxon>Bacteria</taxon>
        <taxon>Pseudomonadati</taxon>
        <taxon>Nitrospirota</taxon>
        <taxon>Nitrospiria</taxon>
        <taxon>Nitrospirales</taxon>
        <taxon>Nitrospiraceae</taxon>
        <taxon>Nitrospira</taxon>
    </lineage>
</organism>
<comment type="caution">
    <text evidence="7">The sequence shown here is derived from an EMBL/GenBank/DDBJ whole genome shotgun (WGS) entry which is preliminary data.</text>
</comment>
<dbReference type="EMBL" id="CAJNBJ010000016">
    <property type="protein sequence ID" value="CAE6749808.1"/>
    <property type="molecule type" value="Genomic_DNA"/>
</dbReference>
<evidence type="ECO:0000256" key="3">
    <source>
        <dbReference type="ARBA" id="ARBA00022969"/>
    </source>
</evidence>
<dbReference type="InterPro" id="IPR038979">
    <property type="entry name" value="Pest_crys"/>
</dbReference>
<comment type="similarity">
    <text evidence="1">Belongs to the delta endotoxin family.</text>
</comment>
<gene>
    <name evidence="7" type="ORF">NSPZN2_30114</name>
</gene>
<evidence type="ECO:0000256" key="2">
    <source>
        <dbReference type="ARBA" id="ARBA00022656"/>
    </source>
</evidence>
<dbReference type="PANTHER" id="PTHR37003:SF2">
    <property type="entry name" value="PESTICIDAL CRYSTAL PROTEIN N-TERMINAL DOMAIN-CONTAINING PROTEIN"/>
    <property type="match status" value="1"/>
</dbReference>
<evidence type="ECO:0000256" key="5">
    <source>
        <dbReference type="SAM" id="MobiDB-lite"/>
    </source>
</evidence>
<evidence type="ECO:0000259" key="6">
    <source>
        <dbReference type="Pfam" id="PF03945"/>
    </source>
</evidence>